<reference evidence="11" key="1">
    <citation type="journal article" date="2018" name="DNA Res.">
        <title>Multiple hybrid de novo genome assembly of finger millet, an orphan allotetraploid crop.</title>
        <authorList>
            <person name="Hatakeyama M."/>
            <person name="Aluri S."/>
            <person name="Balachadran M.T."/>
            <person name="Sivarajan S.R."/>
            <person name="Patrignani A."/>
            <person name="Gruter S."/>
            <person name="Poveda L."/>
            <person name="Shimizu-Inatsugi R."/>
            <person name="Baeten J."/>
            <person name="Francoijs K.J."/>
            <person name="Nataraja K.N."/>
            <person name="Reddy Y.A.N."/>
            <person name="Phadnis S."/>
            <person name="Ravikumar R.L."/>
            <person name="Schlapbach R."/>
            <person name="Sreeman S.M."/>
            <person name="Shimizu K.K."/>
        </authorList>
    </citation>
    <scope>NUCLEOTIDE SEQUENCE</scope>
</reference>
<evidence type="ECO:0000256" key="5">
    <source>
        <dbReference type="ARBA" id="ARBA00022777"/>
    </source>
</evidence>
<evidence type="ECO:0000256" key="7">
    <source>
        <dbReference type="ARBA" id="ARBA00047899"/>
    </source>
</evidence>
<keyword evidence="9" id="KW-0175">Coiled coil</keyword>
<dbReference type="FunFam" id="1.10.510.10:FF:001023">
    <property type="entry name" value="Os07g0541700 protein"/>
    <property type="match status" value="1"/>
</dbReference>
<evidence type="ECO:0000313" key="12">
    <source>
        <dbReference type="Proteomes" id="UP001054889"/>
    </source>
</evidence>
<dbReference type="PROSITE" id="PS00108">
    <property type="entry name" value="PROTEIN_KINASE_ST"/>
    <property type="match status" value="1"/>
</dbReference>
<dbReference type="Pfam" id="PF00069">
    <property type="entry name" value="Pkinase"/>
    <property type="match status" value="1"/>
</dbReference>
<sequence>MADMAFGGVEKIIKIALAIKEAVNTVKHNKKECGGNIEKCVARCTALLKRLEEQTDTMKDQVMHGPLEDVAESLEEALQLVTKCQRKHYVSHLWKAGDMAKELRRVQDDILRKLQVGGRLRYHGYQIIDWSTCFRIIQGIAQGVHYLHEQRIVHMDLKPSNILFDSDMNPLVGDFGVVATMLDHGDDEIISDDSLYGTPRYIAPEFIGEGIISVKCDVYAFGLIFMETISSMNRSGEEYLDHYDSVAWAEVAQDAGRVKKLFGPAVVDESQLKEIKRCIKVGLRCTQFDRHERPTMEDVLQMLSGEIELPVPKKPPALTFLE</sequence>
<dbReference type="GO" id="GO:0005524">
    <property type="term" value="F:ATP binding"/>
    <property type="evidence" value="ECO:0007669"/>
    <property type="project" value="UniProtKB-KW"/>
</dbReference>
<dbReference type="CDD" id="cd21037">
    <property type="entry name" value="MLKL_NTD"/>
    <property type="match status" value="1"/>
</dbReference>
<comment type="catalytic activity">
    <reaction evidence="7">
        <text>L-threonyl-[protein] + ATP = O-phospho-L-threonyl-[protein] + ADP + H(+)</text>
        <dbReference type="Rhea" id="RHEA:46608"/>
        <dbReference type="Rhea" id="RHEA-COMP:11060"/>
        <dbReference type="Rhea" id="RHEA-COMP:11605"/>
        <dbReference type="ChEBI" id="CHEBI:15378"/>
        <dbReference type="ChEBI" id="CHEBI:30013"/>
        <dbReference type="ChEBI" id="CHEBI:30616"/>
        <dbReference type="ChEBI" id="CHEBI:61977"/>
        <dbReference type="ChEBI" id="CHEBI:456216"/>
        <dbReference type="EC" id="2.7.11.1"/>
    </reaction>
</comment>
<dbReference type="EC" id="2.7.11.1" evidence="1"/>
<evidence type="ECO:0000256" key="4">
    <source>
        <dbReference type="ARBA" id="ARBA00022741"/>
    </source>
</evidence>
<dbReference type="Gene3D" id="1.10.510.10">
    <property type="entry name" value="Transferase(Phosphotransferase) domain 1"/>
    <property type="match status" value="1"/>
</dbReference>
<evidence type="ECO:0000256" key="8">
    <source>
        <dbReference type="ARBA" id="ARBA00048679"/>
    </source>
</evidence>
<keyword evidence="3" id="KW-0808">Transferase</keyword>
<keyword evidence="5" id="KW-0418">Kinase</keyword>
<dbReference type="EMBL" id="BQKI01000017">
    <property type="protein sequence ID" value="GJN10062.1"/>
    <property type="molecule type" value="Genomic_DNA"/>
</dbReference>
<evidence type="ECO:0000259" key="10">
    <source>
        <dbReference type="PROSITE" id="PS50011"/>
    </source>
</evidence>
<feature type="domain" description="Protein kinase" evidence="10">
    <location>
        <begin position="1"/>
        <end position="309"/>
    </location>
</feature>
<dbReference type="PANTHER" id="PTHR27006:SF601">
    <property type="entry name" value="PROTEIN KINASE DOMAIN-CONTAINING PROTEIN"/>
    <property type="match status" value="1"/>
</dbReference>
<evidence type="ECO:0000256" key="1">
    <source>
        <dbReference type="ARBA" id="ARBA00012513"/>
    </source>
</evidence>
<dbReference type="GO" id="GO:0007166">
    <property type="term" value="P:cell surface receptor signaling pathway"/>
    <property type="evidence" value="ECO:0007669"/>
    <property type="project" value="InterPro"/>
</dbReference>
<proteinExistence type="predicted"/>
<dbReference type="PROSITE" id="PS50011">
    <property type="entry name" value="PROTEIN_KINASE_DOM"/>
    <property type="match status" value="1"/>
</dbReference>
<dbReference type="SMART" id="SM00220">
    <property type="entry name" value="S_TKc"/>
    <property type="match status" value="1"/>
</dbReference>
<keyword evidence="12" id="KW-1185">Reference proteome</keyword>
<keyword evidence="2" id="KW-0723">Serine/threonine-protein kinase</keyword>
<organism evidence="11 12">
    <name type="scientific">Eleusine coracana subsp. coracana</name>
    <dbReference type="NCBI Taxonomy" id="191504"/>
    <lineage>
        <taxon>Eukaryota</taxon>
        <taxon>Viridiplantae</taxon>
        <taxon>Streptophyta</taxon>
        <taxon>Embryophyta</taxon>
        <taxon>Tracheophyta</taxon>
        <taxon>Spermatophyta</taxon>
        <taxon>Magnoliopsida</taxon>
        <taxon>Liliopsida</taxon>
        <taxon>Poales</taxon>
        <taxon>Poaceae</taxon>
        <taxon>PACMAD clade</taxon>
        <taxon>Chloridoideae</taxon>
        <taxon>Cynodonteae</taxon>
        <taxon>Eleusininae</taxon>
        <taxon>Eleusine</taxon>
    </lineage>
</organism>
<dbReference type="InterPro" id="IPR011009">
    <property type="entry name" value="Kinase-like_dom_sf"/>
</dbReference>
<keyword evidence="4" id="KW-0547">Nucleotide-binding</keyword>
<evidence type="ECO:0000256" key="6">
    <source>
        <dbReference type="ARBA" id="ARBA00022840"/>
    </source>
</evidence>
<dbReference type="GO" id="GO:0004674">
    <property type="term" value="F:protein serine/threonine kinase activity"/>
    <property type="evidence" value="ECO:0007669"/>
    <property type="project" value="UniProtKB-KW"/>
</dbReference>
<dbReference type="InterPro" id="IPR036537">
    <property type="entry name" value="Adaptor_Cbl_N_dom_sf"/>
</dbReference>
<reference evidence="11" key="2">
    <citation type="submission" date="2021-12" db="EMBL/GenBank/DDBJ databases">
        <title>Resequencing data analysis of finger millet.</title>
        <authorList>
            <person name="Hatakeyama M."/>
            <person name="Aluri S."/>
            <person name="Balachadran M.T."/>
            <person name="Sivarajan S.R."/>
            <person name="Poveda L."/>
            <person name="Shimizu-Inatsugi R."/>
            <person name="Schlapbach R."/>
            <person name="Sreeman S.M."/>
            <person name="Shimizu K.K."/>
        </authorList>
    </citation>
    <scope>NUCLEOTIDE SEQUENCE</scope>
</reference>
<dbReference type="AlphaFoldDB" id="A0AAV5DIZ8"/>
<dbReference type="InterPro" id="IPR059179">
    <property type="entry name" value="MLKL-like_MCAfunc"/>
</dbReference>
<protein>
    <recommendedName>
        <fullName evidence="1">non-specific serine/threonine protein kinase</fullName>
        <ecNumber evidence="1">2.7.11.1</ecNumber>
    </recommendedName>
</protein>
<comment type="catalytic activity">
    <reaction evidence="8">
        <text>L-seryl-[protein] + ATP = O-phospho-L-seryl-[protein] + ADP + H(+)</text>
        <dbReference type="Rhea" id="RHEA:17989"/>
        <dbReference type="Rhea" id="RHEA-COMP:9863"/>
        <dbReference type="Rhea" id="RHEA-COMP:11604"/>
        <dbReference type="ChEBI" id="CHEBI:15378"/>
        <dbReference type="ChEBI" id="CHEBI:29999"/>
        <dbReference type="ChEBI" id="CHEBI:30616"/>
        <dbReference type="ChEBI" id="CHEBI:83421"/>
        <dbReference type="ChEBI" id="CHEBI:456216"/>
        <dbReference type="EC" id="2.7.11.1"/>
    </reaction>
</comment>
<dbReference type="SUPFAM" id="SSF56112">
    <property type="entry name" value="Protein kinase-like (PK-like)"/>
    <property type="match status" value="1"/>
</dbReference>
<accession>A0AAV5DIZ8</accession>
<dbReference type="InterPro" id="IPR054000">
    <property type="entry name" value="MLKL_N"/>
</dbReference>
<dbReference type="InterPro" id="IPR000719">
    <property type="entry name" value="Prot_kinase_dom"/>
</dbReference>
<evidence type="ECO:0000256" key="9">
    <source>
        <dbReference type="SAM" id="Coils"/>
    </source>
</evidence>
<comment type="caution">
    <text evidence="11">The sequence shown here is derived from an EMBL/GenBank/DDBJ whole genome shotgun (WGS) entry which is preliminary data.</text>
</comment>
<name>A0AAV5DIZ8_ELECO</name>
<evidence type="ECO:0000313" key="11">
    <source>
        <dbReference type="EMBL" id="GJN10062.1"/>
    </source>
</evidence>
<feature type="coiled-coil region" evidence="9">
    <location>
        <begin position="41"/>
        <end position="87"/>
    </location>
</feature>
<dbReference type="Proteomes" id="UP001054889">
    <property type="component" value="Unassembled WGS sequence"/>
</dbReference>
<dbReference type="Gene3D" id="1.20.930.20">
    <property type="entry name" value="Adaptor protein Cbl, N-terminal domain"/>
    <property type="match status" value="1"/>
</dbReference>
<evidence type="ECO:0000256" key="2">
    <source>
        <dbReference type="ARBA" id="ARBA00022527"/>
    </source>
</evidence>
<keyword evidence="6" id="KW-0067">ATP-binding</keyword>
<gene>
    <name evidence="11" type="primary">ga28121</name>
    <name evidence="11" type="ORF">PR202_ga28121</name>
</gene>
<dbReference type="PANTHER" id="PTHR27006">
    <property type="entry name" value="PROMASTIGOTE SURFACE ANTIGEN PROTEIN PSA"/>
    <property type="match status" value="1"/>
</dbReference>
<evidence type="ECO:0000256" key="3">
    <source>
        <dbReference type="ARBA" id="ARBA00022679"/>
    </source>
</evidence>
<dbReference type="InterPro" id="IPR008271">
    <property type="entry name" value="Ser/Thr_kinase_AS"/>
</dbReference>
<dbReference type="Pfam" id="PF22215">
    <property type="entry name" value="MLKL_N"/>
    <property type="match status" value="1"/>
</dbReference>